<reference evidence="7" key="1">
    <citation type="submission" date="2023-06" db="EMBL/GenBank/DDBJ databases">
        <title>Draft genome sequence of Nocardioides sp. SOB72.</title>
        <authorList>
            <person name="Zhang G."/>
        </authorList>
    </citation>
    <scope>NUCLEOTIDE SEQUENCE</scope>
    <source>
        <strain evidence="7">SOB72</strain>
    </source>
</reference>
<evidence type="ECO:0000259" key="6">
    <source>
        <dbReference type="Pfam" id="PF00150"/>
    </source>
</evidence>
<keyword evidence="5" id="KW-0732">Signal</keyword>
<sequence length="539" mass="56247">MWASPHTQRQTIIRTTATAAAALSTAALLLSTVPLGSPSAAAPTTSSDPGVRNSSVESGTTGFTVSGGAGARLSSSTTARTGARSLRVRTDRPAEVQVDSNATAAVTGAPLGTAGSAQAWFRTSARQKVILIAREVTASGAWVQSQRTSTTATARAWTSLQVPLTTTRAGSTLRVRIVLPRATAKHDVLVDDVAMTTTPASAPAAPAPTTPAPTTPAPTTPAPTTPAPTTPAPTTPAPTAPPVSTPAPAGAGKLTNGCTYSARGIPSCGAYFGAAYGGNTDPATLEQQAGGRLGVRRTFYTATGVASAAKTAKADLAAGRLPWISFKLPHSWEQMVAGAGDAWAKDIATRFAALDGPVWVAFHHEPEGDGNIDAWRGMQERLAPIVRAAAPNVAYTIVLTGWNQFYGASQYRLDNLWPRGTKIDVAGFDLYNEYGVVKNGKKISKMADFDTDYFAKIQTWAASHDVAWGMAEWALTDEGHALDPRWIDRTYDQLVARGGVAAAYFNTELNAYGSWLLGSASKRQDFANGLQGSAALPRP</sequence>
<feature type="chain" id="PRO_5046942155" evidence="5">
    <location>
        <begin position="43"/>
        <end position="539"/>
    </location>
</feature>
<dbReference type="Pfam" id="PF00150">
    <property type="entry name" value="Cellulase"/>
    <property type="match status" value="1"/>
</dbReference>
<evidence type="ECO:0000313" key="8">
    <source>
        <dbReference type="Proteomes" id="UP001168537"/>
    </source>
</evidence>
<evidence type="ECO:0000256" key="2">
    <source>
        <dbReference type="ARBA" id="ARBA00023295"/>
    </source>
</evidence>
<feature type="domain" description="Glycoside hydrolase family 5" evidence="6">
    <location>
        <begin position="344"/>
        <end position="483"/>
    </location>
</feature>
<organism evidence="7 8">
    <name type="scientific">Nocardioides abyssi</name>
    <dbReference type="NCBI Taxonomy" id="3058370"/>
    <lineage>
        <taxon>Bacteria</taxon>
        <taxon>Bacillati</taxon>
        <taxon>Actinomycetota</taxon>
        <taxon>Actinomycetes</taxon>
        <taxon>Propionibacteriales</taxon>
        <taxon>Nocardioidaceae</taxon>
        <taxon>Nocardioides</taxon>
    </lineage>
</organism>
<gene>
    <name evidence="7" type="ORF">QWY29_10135</name>
</gene>
<evidence type="ECO:0000256" key="3">
    <source>
        <dbReference type="RuleBase" id="RU361153"/>
    </source>
</evidence>
<dbReference type="Gene3D" id="3.20.20.80">
    <property type="entry name" value="Glycosidases"/>
    <property type="match status" value="1"/>
</dbReference>
<proteinExistence type="inferred from homology"/>
<feature type="region of interest" description="Disordered" evidence="4">
    <location>
        <begin position="199"/>
        <end position="248"/>
    </location>
</feature>
<feature type="compositionally biased region" description="Low complexity" evidence="4">
    <location>
        <begin position="71"/>
        <end position="85"/>
    </location>
</feature>
<comment type="caution">
    <text evidence="7">The sequence shown here is derived from an EMBL/GenBank/DDBJ whole genome shotgun (WGS) entry which is preliminary data.</text>
</comment>
<dbReference type="InterPro" id="IPR001547">
    <property type="entry name" value="Glyco_hydro_5"/>
</dbReference>
<dbReference type="Gene3D" id="2.60.120.260">
    <property type="entry name" value="Galactose-binding domain-like"/>
    <property type="match status" value="1"/>
</dbReference>
<name>A0ABT8EU79_9ACTN</name>
<dbReference type="SUPFAM" id="SSF51445">
    <property type="entry name" value="(Trans)glycosidases"/>
    <property type="match status" value="1"/>
</dbReference>
<feature type="compositionally biased region" description="Pro residues" evidence="4">
    <location>
        <begin position="205"/>
        <end position="245"/>
    </location>
</feature>
<evidence type="ECO:0000256" key="1">
    <source>
        <dbReference type="ARBA" id="ARBA00022801"/>
    </source>
</evidence>
<comment type="similarity">
    <text evidence="3">Belongs to the glycosyl hydrolase 5 (cellulase A) family.</text>
</comment>
<accession>A0ABT8EU79</accession>
<keyword evidence="2 3" id="KW-0326">Glycosidase</keyword>
<keyword evidence="1 3" id="KW-0378">Hydrolase</keyword>
<dbReference type="InterPro" id="IPR017853">
    <property type="entry name" value="GH"/>
</dbReference>
<evidence type="ECO:0000313" key="7">
    <source>
        <dbReference type="EMBL" id="MDN4161708.1"/>
    </source>
</evidence>
<feature type="region of interest" description="Disordered" evidence="4">
    <location>
        <begin position="37"/>
        <end position="94"/>
    </location>
</feature>
<protein>
    <submittedName>
        <fullName evidence="7">Cellulase family glycosylhydrolase</fullName>
    </submittedName>
</protein>
<evidence type="ECO:0000256" key="4">
    <source>
        <dbReference type="SAM" id="MobiDB-lite"/>
    </source>
</evidence>
<feature type="compositionally biased region" description="Polar residues" evidence="4">
    <location>
        <begin position="52"/>
        <end position="64"/>
    </location>
</feature>
<dbReference type="Proteomes" id="UP001168537">
    <property type="component" value="Unassembled WGS sequence"/>
</dbReference>
<keyword evidence="8" id="KW-1185">Reference proteome</keyword>
<dbReference type="EMBL" id="JAUHJR010000003">
    <property type="protein sequence ID" value="MDN4161708.1"/>
    <property type="molecule type" value="Genomic_DNA"/>
</dbReference>
<feature type="compositionally biased region" description="Low complexity" evidence="4">
    <location>
        <begin position="37"/>
        <end position="47"/>
    </location>
</feature>
<evidence type="ECO:0000256" key="5">
    <source>
        <dbReference type="SAM" id="SignalP"/>
    </source>
</evidence>
<feature type="signal peptide" evidence="5">
    <location>
        <begin position="1"/>
        <end position="42"/>
    </location>
</feature>